<comment type="function">
    <text evidence="6">Specifically methylates the N7 position of a guanine in 16S rRNA.</text>
</comment>
<organism evidence="8 9">
    <name type="scientific">Terrabacter aeriphilus</name>
    <dbReference type="NCBI Taxonomy" id="515662"/>
    <lineage>
        <taxon>Bacteria</taxon>
        <taxon>Bacillati</taxon>
        <taxon>Actinomycetota</taxon>
        <taxon>Actinomycetes</taxon>
        <taxon>Micrococcales</taxon>
        <taxon>Intrasporangiaceae</taxon>
        <taxon>Terrabacter</taxon>
    </lineage>
</organism>
<reference evidence="9" key="1">
    <citation type="journal article" date="2019" name="Int. J. Syst. Evol. Microbiol.">
        <title>The Global Catalogue of Microorganisms (GCM) 10K type strain sequencing project: providing services to taxonomists for standard genome sequencing and annotation.</title>
        <authorList>
            <consortium name="The Broad Institute Genomics Platform"/>
            <consortium name="The Broad Institute Genome Sequencing Center for Infectious Disease"/>
            <person name="Wu L."/>
            <person name="Ma J."/>
        </authorList>
    </citation>
    <scope>NUCLEOTIDE SEQUENCE [LARGE SCALE GENOMIC DNA]</scope>
    <source>
        <strain evidence="9">JCM 17687</strain>
    </source>
</reference>
<evidence type="ECO:0000313" key="9">
    <source>
        <dbReference type="Proteomes" id="UP001500427"/>
    </source>
</evidence>
<comment type="caution">
    <text evidence="8">The sequence shown here is derived from an EMBL/GenBank/DDBJ whole genome shotgun (WGS) entry which is preliminary data.</text>
</comment>
<dbReference type="EMBL" id="BAABIW010000004">
    <property type="protein sequence ID" value="GAA5017636.1"/>
    <property type="molecule type" value="Genomic_DNA"/>
</dbReference>
<feature type="region of interest" description="Disordered" evidence="7">
    <location>
        <begin position="230"/>
        <end position="266"/>
    </location>
</feature>
<comment type="caution">
    <text evidence="6">Lacks conserved residue(s) required for the propagation of feature annotation.</text>
</comment>
<keyword evidence="9" id="KW-1185">Reference proteome</keyword>
<keyword evidence="2 6" id="KW-0698">rRNA processing</keyword>
<proteinExistence type="inferred from homology"/>
<dbReference type="HAMAP" id="MF_00074">
    <property type="entry name" value="16SrRNA_methyltr_G"/>
    <property type="match status" value="1"/>
</dbReference>
<name>A0ABP9J3I7_9MICO</name>
<dbReference type="NCBIfam" id="TIGR00138">
    <property type="entry name" value="rsmG_gidB"/>
    <property type="match status" value="1"/>
</dbReference>
<evidence type="ECO:0000313" key="8">
    <source>
        <dbReference type="EMBL" id="GAA5017636.1"/>
    </source>
</evidence>
<dbReference type="InterPro" id="IPR003682">
    <property type="entry name" value="rRNA_ssu_MeTfrase_G"/>
</dbReference>
<dbReference type="PANTHER" id="PTHR31760:SF0">
    <property type="entry name" value="S-ADENOSYL-L-METHIONINE-DEPENDENT METHYLTRANSFERASES SUPERFAMILY PROTEIN"/>
    <property type="match status" value="1"/>
</dbReference>
<feature type="binding site" evidence="6">
    <location>
        <begin position="136"/>
        <end position="137"/>
    </location>
    <ligand>
        <name>S-adenosyl-L-methionine</name>
        <dbReference type="ChEBI" id="CHEBI:59789"/>
    </ligand>
</feature>
<dbReference type="Gene3D" id="3.40.50.150">
    <property type="entry name" value="Vaccinia Virus protein VP39"/>
    <property type="match status" value="1"/>
</dbReference>
<feature type="binding site" evidence="6">
    <location>
        <position position="90"/>
    </location>
    <ligand>
        <name>S-adenosyl-L-methionine</name>
        <dbReference type="ChEBI" id="CHEBI:59789"/>
    </ligand>
</feature>
<dbReference type="EC" id="2.1.1.-" evidence="6"/>
<evidence type="ECO:0000256" key="5">
    <source>
        <dbReference type="ARBA" id="ARBA00022691"/>
    </source>
</evidence>
<evidence type="ECO:0000256" key="1">
    <source>
        <dbReference type="ARBA" id="ARBA00022490"/>
    </source>
</evidence>
<keyword evidence="4 6" id="KW-0808">Transferase</keyword>
<feature type="compositionally biased region" description="Basic residues" evidence="7">
    <location>
        <begin position="241"/>
        <end position="252"/>
    </location>
</feature>
<evidence type="ECO:0000256" key="3">
    <source>
        <dbReference type="ARBA" id="ARBA00022603"/>
    </source>
</evidence>
<evidence type="ECO:0000256" key="6">
    <source>
        <dbReference type="HAMAP-Rule" id="MF_00074"/>
    </source>
</evidence>
<gene>
    <name evidence="6" type="primary">rsmG</name>
    <name evidence="8" type="ORF">GCM10023258_04010</name>
</gene>
<evidence type="ECO:0000256" key="2">
    <source>
        <dbReference type="ARBA" id="ARBA00022552"/>
    </source>
</evidence>
<keyword evidence="1 6" id="KW-0963">Cytoplasm</keyword>
<dbReference type="SUPFAM" id="SSF53335">
    <property type="entry name" value="S-adenosyl-L-methionine-dependent methyltransferases"/>
    <property type="match status" value="1"/>
</dbReference>
<comment type="subcellular location">
    <subcellularLocation>
        <location evidence="6">Cytoplasm</location>
    </subcellularLocation>
</comment>
<protein>
    <recommendedName>
        <fullName evidence="6">Ribosomal RNA small subunit methyltransferase G</fullName>
        <ecNumber evidence="6">2.1.1.-</ecNumber>
    </recommendedName>
    <alternativeName>
        <fullName evidence="6">16S rRNA 7-methylguanosine methyltransferase</fullName>
        <shortName evidence="6">16S rRNA m7G methyltransferase</shortName>
    </alternativeName>
</protein>
<dbReference type="Pfam" id="PF02527">
    <property type="entry name" value="GidB"/>
    <property type="match status" value="1"/>
</dbReference>
<comment type="similarity">
    <text evidence="6">Belongs to the methyltransferase superfamily. RNA methyltransferase RsmG family.</text>
</comment>
<dbReference type="Proteomes" id="UP001500427">
    <property type="component" value="Unassembled WGS sequence"/>
</dbReference>
<evidence type="ECO:0000256" key="7">
    <source>
        <dbReference type="SAM" id="MobiDB-lite"/>
    </source>
</evidence>
<keyword evidence="5 6" id="KW-0949">S-adenosyl-L-methionine</keyword>
<dbReference type="PANTHER" id="PTHR31760">
    <property type="entry name" value="S-ADENOSYL-L-METHIONINE-DEPENDENT METHYLTRANSFERASES SUPERFAMILY PROTEIN"/>
    <property type="match status" value="1"/>
</dbReference>
<keyword evidence="3 6" id="KW-0489">Methyltransferase</keyword>
<evidence type="ECO:0000256" key="4">
    <source>
        <dbReference type="ARBA" id="ARBA00022679"/>
    </source>
</evidence>
<dbReference type="InterPro" id="IPR029063">
    <property type="entry name" value="SAM-dependent_MTases_sf"/>
</dbReference>
<feature type="binding site" evidence="6">
    <location>
        <position position="151"/>
    </location>
    <ligand>
        <name>S-adenosyl-L-methionine</name>
        <dbReference type="ChEBI" id="CHEBI:59789"/>
    </ligand>
</feature>
<feature type="binding site" evidence="6">
    <location>
        <position position="85"/>
    </location>
    <ligand>
        <name>S-adenosyl-L-methionine</name>
        <dbReference type="ChEBI" id="CHEBI:59789"/>
    </ligand>
</feature>
<accession>A0ABP9J3I7</accession>
<sequence>MSDLGPDGPDEPRVPPTPAVAALVFGDRLELAERFVAVLADTGISHGLIGPREAPRLWDRHVLNCAVVHEAIPRGPQRQQLIDVGSGAGLPGLALAIARPDLDVHLVEPLARRTGWLSGVVAQLDLSNVTVHTARAEAMWDRLQAPWVTARAVSRIAQLAEWTLPLLEAGGSLLALKGERAAEELAESGAALQRLGVVDAAVETYGSELLAAPTFVLRATVDEVVDRRRFRSRAPSSAGSARRRADRPRGTRRNGPAGGEPRRRPS</sequence>